<protein>
    <submittedName>
        <fullName evidence="1">Uncharacterized protein</fullName>
    </submittedName>
</protein>
<dbReference type="OrthoDB" id="5305223at2"/>
<dbReference type="AlphaFoldDB" id="A0A1L4CZJ2"/>
<sequence>MKKIKIILLLLILEFISCRCSLKNNTLPQIQSQNIVQFRSPKIYENPIEVFNFNGKFGEVFILNKSKFNIILKNNSNKNITINNITFTNTTFKFDLPYPGISTASTKLGSDLPCGIILNKNKRCIFSVTFQPVSERVELGKIVIDFTINTIMNKYTFEISGVGKEKSFALKELEKLKTTFSKVAKRSTPNPPTTKIIKSILANGHSNKFVYDDFFASFNNKSVNVLQKQLSVNRTIGYTYRSDFRPPEKPWINCDDDWKKGFSLKDPISSRKITYPGHSVGTNCGIKDIGGFFPSVTRKKDIEKINKMLINYKKETGKNFDPSKDNFMILNKYPNNVPLTTAPISDQLNWWLQSVLNLSGHVFSDYSYKGFISTSTNINFIINNWSGGTLSNVYVVYQEGGYLLPNRSNPDFNLDNGSHFVKFNENEVAVPGAILWEDVMAYVSIPEKDIMVRDGFEAMDKNAYDIIINDLSYL</sequence>
<keyword evidence="2" id="KW-1185">Reference proteome</keyword>
<organism evidence="1 2">
    <name type="scientific">Silvanigrella aquatica</name>
    <dbReference type="NCBI Taxonomy" id="1915309"/>
    <lineage>
        <taxon>Bacteria</taxon>
        <taxon>Pseudomonadati</taxon>
        <taxon>Bdellovibrionota</taxon>
        <taxon>Oligoflexia</taxon>
        <taxon>Silvanigrellales</taxon>
        <taxon>Silvanigrellaceae</taxon>
        <taxon>Silvanigrella</taxon>
    </lineage>
</organism>
<dbReference type="RefSeq" id="WP_148697115.1">
    <property type="nucleotide sequence ID" value="NZ_CP017834.1"/>
</dbReference>
<evidence type="ECO:0000313" key="2">
    <source>
        <dbReference type="Proteomes" id="UP000184731"/>
    </source>
</evidence>
<name>A0A1L4CZJ2_9BACT</name>
<gene>
    <name evidence="1" type="ORF">AXG55_05470</name>
</gene>
<dbReference type="InterPro" id="IPR013783">
    <property type="entry name" value="Ig-like_fold"/>
</dbReference>
<evidence type="ECO:0000313" key="1">
    <source>
        <dbReference type="EMBL" id="APJ03383.1"/>
    </source>
</evidence>
<dbReference type="Proteomes" id="UP000184731">
    <property type="component" value="Chromosome"/>
</dbReference>
<dbReference type="KEGG" id="saqi:AXG55_05470"/>
<accession>A0A1L4CZJ2</accession>
<proteinExistence type="predicted"/>
<dbReference type="Gene3D" id="3.90.210.10">
    <property type="entry name" value="Heat-Labile Enterotoxin, subunit A"/>
    <property type="match status" value="1"/>
</dbReference>
<dbReference type="EMBL" id="CP017834">
    <property type="protein sequence ID" value="APJ03383.1"/>
    <property type="molecule type" value="Genomic_DNA"/>
</dbReference>
<dbReference type="Gene3D" id="2.60.40.10">
    <property type="entry name" value="Immunoglobulins"/>
    <property type="match status" value="1"/>
</dbReference>
<reference evidence="1 2" key="1">
    <citation type="submission" date="2016-10" db="EMBL/GenBank/DDBJ databases">
        <title>Silvanigrella aquatica sp. nov., isolated from a freshwater lake located in the Black Forest, Germany, description of Silvanigrellaceae fam. nov., Silvanigrellales ord. nov., reclassification of the order Bdellovibrionales in the class Oligoflexia, reclassification of the families Bacteriovoracaceae and Halobacteriovoraceae in the new order Bacteriovoracales ord. nov., and reclassification of the family Pseudobacteriovoracaceae in the order Oligoflexiales.</title>
        <authorList>
            <person name="Hahn M.W."/>
            <person name="Schmidt J."/>
            <person name="Koll U."/>
            <person name="Rohde M."/>
            <person name="Verbag S."/>
            <person name="Pitt A."/>
            <person name="Nakai R."/>
            <person name="Naganuma T."/>
            <person name="Lang E."/>
        </authorList>
    </citation>
    <scope>NUCLEOTIDE SEQUENCE [LARGE SCALE GENOMIC DNA]</scope>
    <source>
        <strain evidence="1 2">MWH-Nonnen-W8red</strain>
    </source>
</reference>